<reference evidence="5 6" key="1">
    <citation type="submission" date="2022-12" db="EMBL/GenBank/DDBJ databases">
        <title>Chromosome-level genome assembly of true bugs.</title>
        <authorList>
            <person name="Ma L."/>
            <person name="Li H."/>
        </authorList>
    </citation>
    <scope>NUCLEOTIDE SEQUENCE [LARGE SCALE GENOMIC DNA]</scope>
    <source>
        <strain evidence="5">Lab_2022b</strain>
    </source>
</reference>
<dbReference type="InterPro" id="IPR002110">
    <property type="entry name" value="Ankyrin_rpt"/>
</dbReference>
<dbReference type="Gene3D" id="1.25.40.20">
    <property type="entry name" value="Ankyrin repeat-containing domain"/>
    <property type="match status" value="2"/>
</dbReference>
<proteinExistence type="predicted"/>
<evidence type="ECO:0000256" key="2">
    <source>
        <dbReference type="ARBA" id="ARBA00023043"/>
    </source>
</evidence>
<keyword evidence="1" id="KW-0677">Repeat</keyword>
<keyword evidence="2 3" id="KW-0040">ANK repeat</keyword>
<dbReference type="SMART" id="SM00248">
    <property type="entry name" value="ANK"/>
    <property type="match status" value="4"/>
</dbReference>
<dbReference type="PROSITE" id="PS50297">
    <property type="entry name" value="ANK_REP_REGION"/>
    <property type="match status" value="1"/>
</dbReference>
<dbReference type="AlphaFoldDB" id="A0AAW1D5Y9"/>
<dbReference type="PROSITE" id="PS50088">
    <property type="entry name" value="ANK_REPEAT"/>
    <property type="match status" value="1"/>
</dbReference>
<evidence type="ECO:0000256" key="3">
    <source>
        <dbReference type="PROSITE-ProRule" id="PRU00023"/>
    </source>
</evidence>
<dbReference type="EMBL" id="JAPXFL010000007">
    <property type="protein sequence ID" value="KAK9503760.1"/>
    <property type="molecule type" value="Genomic_DNA"/>
</dbReference>
<dbReference type="PANTHER" id="PTHR24198">
    <property type="entry name" value="ANKYRIN REPEAT AND PROTEIN KINASE DOMAIN-CONTAINING PROTEIN"/>
    <property type="match status" value="1"/>
</dbReference>
<sequence>MTRGRKQRKRERRAKEIERRENERRENSKIITEDCDRPQRGHSCDSGTLSLTSVFKNDEVQEIRNLLNINVLDDSHALLGAIALGRFDVLKRLLKNGHSLEMRKEGGLTPILWAVKLKQLEVTDFLLRRGANINATDPEENNALLLALQTPSWDQDTFLDFWNLLKDTNINLNHFNKNGSCALHYMVKRQWNIGLEMILSNSNVNINILNKKGVSAMMMACSRHQDDTFSILIKHNANILIEDERGCTALCYAIAYLMQKNMTMPNRIVDCLVNILLYPGSPTSLESYVQRRLDLIVNPPQENFNYTISTILMHIISFFSRCFVNGLDLLIALNLFKKLKLAIERNIENTEYCLCLFDIISEVITSHGKANNKIDMNGLVKSFSESNLLHLMLRFIKRNGTESLKNKDYHKVFRPLFYLSNHSIIKCWLQRNFKTLSASCNFILSTTSSPQLYPNEMNFQILKKESDDFSYLMGQLLNGEVTIREEKNNKKRRNDWRSRSVGKEDWSIKNQKQDAFMKKGIMSARKSEENLSTLKEGSCDDIINSKSDTYWTSNCLDADFDESNCLDIPAYPPKWQEEFKEGCALFGITPDSAEEKCIEPIWELELGSGDTFQQKHLLKNEEVLLLSVDTNETLTSAIEDEQPLQEIDNTYDKKIKNLFNLVENIIKFYENTWAKEYADGIELDKISKDDYQHLLKILPQLEKYHLGKLRSSWSSLANRLQEKWDEDKENISETLDQLIVYLSGIIPQMQPSTIIPSASIPMTNIDEEIINSSPEIKLVHDELNNEAKYSDTNNINEIDYIKKNQPSTIFPISSTVTIEKKQLMKTEDLRKICKITQNIKQSEDKPFLIPEYMLKNYNFNNEIEVGHLGMKEAKYYNSGYNRKQIFSDRQIFLEGQLSNNFRKFPPPPGFSKVKTFPQYSEE</sequence>
<dbReference type="SUPFAM" id="SSF48403">
    <property type="entry name" value="Ankyrin repeat"/>
    <property type="match status" value="1"/>
</dbReference>
<dbReference type="InterPro" id="IPR036770">
    <property type="entry name" value="Ankyrin_rpt-contain_sf"/>
</dbReference>
<feature type="compositionally biased region" description="Basic residues" evidence="4">
    <location>
        <begin position="1"/>
        <end position="12"/>
    </location>
</feature>
<comment type="caution">
    <text evidence="5">The sequence shown here is derived from an EMBL/GenBank/DDBJ whole genome shotgun (WGS) entry which is preliminary data.</text>
</comment>
<dbReference type="Pfam" id="PF12796">
    <property type="entry name" value="Ank_2"/>
    <property type="match status" value="2"/>
</dbReference>
<feature type="compositionally biased region" description="Basic and acidic residues" evidence="4">
    <location>
        <begin position="13"/>
        <end position="29"/>
    </location>
</feature>
<dbReference type="PANTHER" id="PTHR24198:SF165">
    <property type="entry name" value="ANKYRIN REPEAT-CONTAINING PROTEIN-RELATED"/>
    <property type="match status" value="1"/>
</dbReference>
<feature type="region of interest" description="Disordered" evidence="4">
    <location>
        <begin position="1"/>
        <end position="29"/>
    </location>
</feature>
<feature type="repeat" description="ANK" evidence="3">
    <location>
        <begin position="106"/>
        <end position="138"/>
    </location>
</feature>
<dbReference type="Proteomes" id="UP001461498">
    <property type="component" value="Unassembled WGS sequence"/>
</dbReference>
<protein>
    <submittedName>
        <fullName evidence="5">Uncharacterized protein</fullName>
    </submittedName>
</protein>
<keyword evidence="6" id="KW-1185">Reference proteome</keyword>
<accession>A0AAW1D5Y9</accession>
<evidence type="ECO:0000313" key="5">
    <source>
        <dbReference type="EMBL" id="KAK9503760.1"/>
    </source>
</evidence>
<name>A0AAW1D5Y9_9HEMI</name>
<evidence type="ECO:0000256" key="4">
    <source>
        <dbReference type="SAM" id="MobiDB-lite"/>
    </source>
</evidence>
<evidence type="ECO:0000256" key="1">
    <source>
        <dbReference type="ARBA" id="ARBA00022737"/>
    </source>
</evidence>
<gene>
    <name evidence="5" type="ORF">O3M35_010251</name>
</gene>
<evidence type="ECO:0000313" key="6">
    <source>
        <dbReference type="Proteomes" id="UP001461498"/>
    </source>
</evidence>
<organism evidence="5 6">
    <name type="scientific">Rhynocoris fuscipes</name>
    <dbReference type="NCBI Taxonomy" id="488301"/>
    <lineage>
        <taxon>Eukaryota</taxon>
        <taxon>Metazoa</taxon>
        <taxon>Ecdysozoa</taxon>
        <taxon>Arthropoda</taxon>
        <taxon>Hexapoda</taxon>
        <taxon>Insecta</taxon>
        <taxon>Pterygota</taxon>
        <taxon>Neoptera</taxon>
        <taxon>Paraneoptera</taxon>
        <taxon>Hemiptera</taxon>
        <taxon>Heteroptera</taxon>
        <taxon>Panheteroptera</taxon>
        <taxon>Cimicomorpha</taxon>
        <taxon>Reduviidae</taxon>
        <taxon>Harpactorinae</taxon>
        <taxon>Harpactorini</taxon>
        <taxon>Rhynocoris</taxon>
    </lineage>
</organism>